<dbReference type="GO" id="GO:0005524">
    <property type="term" value="F:ATP binding"/>
    <property type="evidence" value="ECO:0007669"/>
    <property type="project" value="UniProtKB-KW"/>
</dbReference>
<dbReference type="InterPro" id="IPR003439">
    <property type="entry name" value="ABC_transporter-like_ATP-bd"/>
</dbReference>
<dbReference type="EMBL" id="LS483343">
    <property type="protein sequence ID" value="SQF39396.1"/>
    <property type="molecule type" value="Genomic_DNA"/>
</dbReference>
<accession>A0A2X3W4V9</accession>
<dbReference type="InterPro" id="IPR027417">
    <property type="entry name" value="P-loop_NTPase"/>
</dbReference>
<dbReference type="InterPro" id="IPR050763">
    <property type="entry name" value="ABC_transporter_ATP-binding"/>
</dbReference>
<keyword evidence="3 5" id="KW-0067">ATP-binding</keyword>
<evidence type="ECO:0000313" key="5">
    <source>
        <dbReference type="EMBL" id="SQF39396.1"/>
    </source>
</evidence>
<evidence type="ECO:0000256" key="1">
    <source>
        <dbReference type="ARBA" id="ARBA00022448"/>
    </source>
</evidence>
<dbReference type="STRING" id="1123303.GCA_000372425_01799"/>
<dbReference type="Pfam" id="PF00005">
    <property type="entry name" value="ABC_tran"/>
    <property type="match status" value="1"/>
</dbReference>
<evidence type="ECO:0000256" key="3">
    <source>
        <dbReference type="ARBA" id="ARBA00022840"/>
    </source>
</evidence>
<gene>
    <name evidence="5" type="ORF">NCTC12278_00315</name>
</gene>
<organism evidence="5 6">
    <name type="scientific">Streptococcus ferus</name>
    <dbReference type="NCBI Taxonomy" id="1345"/>
    <lineage>
        <taxon>Bacteria</taxon>
        <taxon>Bacillati</taxon>
        <taxon>Bacillota</taxon>
        <taxon>Bacilli</taxon>
        <taxon>Lactobacillales</taxon>
        <taxon>Streptococcaceae</taxon>
        <taxon>Streptococcus</taxon>
    </lineage>
</organism>
<dbReference type="PANTHER" id="PTHR42711">
    <property type="entry name" value="ABC TRANSPORTER ATP-BINDING PROTEIN"/>
    <property type="match status" value="1"/>
</dbReference>
<keyword evidence="6" id="KW-1185">Reference proteome</keyword>
<dbReference type="CDD" id="cd03230">
    <property type="entry name" value="ABC_DR_subfamily_A"/>
    <property type="match status" value="1"/>
</dbReference>
<dbReference type="RefSeq" id="WP_018031103.1">
    <property type="nucleotide sequence ID" value="NZ_LS483343.1"/>
</dbReference>
<evidence type="ECO:0000313" key="6">
    <source>
        <dbReference type="Proteomes" id="UP000249495"/>
    </source>
</evidence>
<dbReference type="OrthoDB" id="9804819at2"/>
<keyword evidence="5" id="KW-0378">Hydrolase</keyword>
<evidence type="ECO:0000256" key="2">
    <source>
        <dbReference type="ARBA" id="ARBA00022741"/>
    </source>
</evidence>
<dbReference type="EC" id="3.6.3.-" evidence="5"/>
<dbReference type="InterPro" id="IPR003593">
    <property type="entry name" value="AAA+_ATPase"/>
</dbReference>
<dbReference type="KEGG" id="sfer:NCTC12278_00315"/>
<dbReference type="PANTHER" id="PTHR42711:SF13">
    <property type="entry name" value="ABC TRANSPORTER, ATP-BINDING PROTEIN"/>
    <property type="match status" value="1"/>
</dbReference>
<evidence type="ECO:0000259" key="4">
    <source>
        <dbReference type="PROSITE" id="PS50893"/>
    </source>
</evidence>
<feature type="domain" description="ABC transporter" evidence="4">
    <location>
        <begin position="4"/>
        <end position="230"/>
    </location>
</feature>
<dbReference type="Proteomes" id="UP000249495">
    <property type="component" value="Chromosome 1"/>
</dbReference>
<sequence>MKRIVVNHLSKCFGKKEALKDISFTISEGEIFGFLGPSGSGKTTTINILTGQLAASSGEVTVFGKKPQELKTSDFEKIGIVSDNSGSYEKISLYKNILAYSKLYNLDKSRVDELLKLLGLYDDRKKPVEKLSTGMKQRMLLARALLNKPQVLFLDEPTSGLDPATSRVIHDLLLALRDAGTSIFLTTHDMHEATLLCDQLALLDKGLLVEQGSPSELITKYNHRKKVRLTYEDGSHEELDFSELTKRGDAQGIEMIHSCEPTLEDIFIELTGGKLNV</sequence>
<keyword evidence="2" id="KW-0547">Nucleotide-binding</keyword>
<keyword evidence="1" id="KW-0813">Transport</keyword>
<dbReference type="SUPFAM" id="SSF52540">
    <property type="entry name" value="P-loop containing nucleoside triphosphate hydrolases"/>
    <property type="match status" value="1"/>
</dbReference>
<protein>
    <submittedName>
        <fullName evidence="5">ABC transporter ATP-binding protein</fullName>
        <ecNumber evidence="5">3.6.3.-</ecNumber>
    </submittedName>
</protein>
<dbReference type="PROSITE" id="PS50893">
    <property type="entry name" value="ABC_TRANSPORTER_2"/>
    <property type="match status" value="1"/>
</dbReference>
<dbReference type="Gene3D" id="3.40.50.300">
    <property type="entry name" value="P-loop containing nucleotide triphosphate hydrolases"/>
    <property type="match status" value="1"/>
</dbReference>
<reference evidence="5 6" key="1">
    <citation type="submission" date="2018-06" db="EMBL/GenBank/DDBJ databases">
        <authorList>
            <consortium name="Pathogen Informatics"/>
            <person name="Doyle S."/>
        </authorList>
    </citation>
    <scope>NUCLEOTIDE SEQUENCE [LARGE SCALE GENOMIC DNA]</scope>
    <source>
        <strain evidence="5 6">NCTC12278</strain>
    </source>
</reference>
<dbReference type="AlphaFoldDB" id="A0A2X3W4V9"/>
<dbReference type="GO" id="GO:0016887">
    <property type="term" value="F:ATP hydrolysis activity"/>
    <property type="evidence" value="ECO:0007669"/>
    <property type="project" value="InterPro"/>
</dbReference>
<proteinExistence type="predicted"/>
<dbReference type="SMART" id="SM00382">
    <property type="entry name" value="AAA"/>
    <property type="match status" value="1"/>
</dbReference>
<name>A0A2X3W4V9_9STRE</name>